<evidence type="ECO:0000256" key="2">
    <source>
        <dbReference type="SAM" id="MobiDB-lite"/>
    </source>
</evidence>
<protein>
    <recommendedName>
        <fullName evidence="3">CCHC-type domain-containing protein</fullName>
    </recommendedName>
</protein>
<dbReference type="InterPro" id="IPR005135">
    <property type="entry name" value="Endo/exonuclease/phosphatase"/>
</dbReference>
<dbReference type="Proteomes" id="UP000479190">
    <property type="component" value="Unassembled WGS sequence"/>
</dbReference>
<proteinExistence type="predicted"/>
<feature type="domain" description="CCHC-type" evidence="3">
    <location>
        <begin position="140"/>
        <end position="154"/>
    </location>
</feature>
<accession>A0A6H5I6E0</accession>
<dbReference type="InterPro" id="IPR001878">
    <property type="entry name" value="Znf_CCHC"/>
</dbReference>
<feature type="compositionally biased region" description="Basic and acidic residues" evidence="2">
    <location>
        <begin position="616"/>
        <end position="634"/>
    </location>
</feature>
<evidence type="ECO:0000256" key="1">
    <source>
        <dbReference type="PROSITE-ProRule" id="PRU00047"/>
    </source>
</evidence>
<sequence length="681" mass="73158">MLQLKKGVENASDLGEELGKVLGTAATASALLHTSTIEIKDLDECATKEEVTAALDALLGVPVSKRDPVKSLRKAYAGTQVAVVALPDDLAATALKLGHVRIGWVNCRIRAREEAARCYRCWSPGHVAARCKGPDRTELCYRCGQKGHQAKDCKGQPSSPRTADDENPPAQPQSLRGCPGPALRHPSAGCASTWPSCASNTRTLLHPNTWLADADGQAAIWVHGGIPVQERPARVHPYFAWARIGGIFFFSVYAPPRLSEREFSALLANITEEARGRRPLVIAGDFNAWSTEWGCRETRPRASILLDSLALLDAVLLNTGDVPTFNGRQGSSIVDLTFVCETLTPRVLSWTVSGLYTHSDHQAIVFEIEDDGASSRPSARRSYGWNARTLDVDRFSAVVSGASVAPGTAEDMASSLMSVITGAYSSRDRGASMTKKPTARTTPQQGVFCAWRSRPANVGAGGSFATRSTTTSGANHTGLPCVTPRMPAGQAAQLPSPGARRGWRLCFRGVPSGPALRLPRRAEEPIPAVTLGELKGAQSRIKERSAPGPDGIPNSALKIAIATRPDIFLRVYTMCLETGVFPVWLEAPETRPAPKARQTSRRAVLVSSAVYVRHGGQDSRENHMRPAGGFHRETGGLSERQYGFRKGRSTIDAIEDVVSPPPVRPSPARDGTAAPRSTAPW</sequence>
<dbReference type="EMBL" id="CADCXV010000713">
    <property type="protein sequence ID" value="CAB0033523.1"/>
    <property type="molecule type" value="Genomic_DNA"/>
</dbReference>
<dbReference type="PANTHER" id="PTHR33273:SF4">
    <property type="entry name" value="ENDONUCLEASE_EXONUCLEASE_PHOSPHATASE DOMAIN-CONTAINING PROTEIN"/>
    <property type="match status" value="1"/>
</dbReference>
<keyword evidence="1" id="KW-0479">Metal-binding</keyword>
<dbReference type="CDD" id="cd09077">
    <property type="entry name" value="R1-I-EN"/>
    <property type="match status" value="1"/>
</dbReference>
<dbReference type="OrthoDB" id="7700944at2759"/>
<dbReference type="SMART" id="SM00343">
    <property type="entry name" value="ZnF_C2HC"/>
    <property type="match status" value="2"/>
</dbReference>
<dbReference type="Pfam" id="PF14529">
    <property type="entry name" value="Exo_endo_phos_2"/>
    <property type="match status" value="1"/>
</dbReference>
<gene>
    <name evidence="4" type="ORF">TBRA_LOCUS5425</name>
</gene>
<feature type="domain" description="CCHC-type" evidence="3">
    <location>
        <begin position="117"/>
        <end position="132"/>
    </location>
</feature>
<name>A0A6H5I6E0_9HYME</name>
<dbReference type="SUPFAM" id="SSF56219">
    <property type="entry name" value="DNase I-like"/>
    <property type="match status" value="1"/>
</dbReference>
<dbReference type="SUPFAM" id="SSF57756">
    <property type="entry name" value="Retrovirus zinc finger-like domains"/>
    <property type="match status" value="1"/>
</dbReference>
<dbReference type="PANTHER" id="PTHR33273">
    <property type="entry name" value="DOMAIN-CONTAINING PROTEIN, PUTATIVE-RELATED"/>
    <property type="match status" value="1"/>
</dbReference>
<keyword evidence="1" id="KW-0862">Zinc</keyword>
<feature type="region of interest" description="Disordered" evidence="2">
    <location>
        <begin position="616"/>
        <end position="681"/>
    </location>
</feature>
<dbReference type="AlphaFoldDB" id="A0A6H5I6E0"/>
<keyword evidence="5" id="KW-1185">Reference proteome</keyword>
<dbReference type="PROSITE" id="PS50158">
    <property type="entry name" value="ZF_CCHC"/>
    <property type="match status" value="2"/>
</dbReference>
<dbReference type="GO" id="GO:0008270">
    <property type="term" value="F:zinc ion binding"/>
    <property type="evidence" value="ECO:0007669"/>
    <property type="project" value="UniProtKB-KW"/>
</dbReference>
<dbReference type="InterPro" id="IPR036875">
    <property type="entry name" value="Znf_CCHC_sf"/>
</dbReference>
<feature type="region of interest" description="Disordered" evidence="2">
    <location>
        <begin position="148"/>
        <end position="178"/>
    </location>
</feature>
<organism evidence="4 5">
    <name type="scientific">Trichogramma brassicae</name>
    <dbReference type="NCBI Taxonomy" id="86971"/>
    <lineage>
        <taxon>Eukaryota</taxon>
        <taxon>Metazoa</taxon>
        <taxon>Ecdysozoa</taxon>
        <taxon>Arthropoda</taxon>
        <taxon>Hexapoda</taxon>
        <taxon>Insecta</taxon>
        <taxon>Pterygota</taxon>
        <taxon>Neoptera</taxon>
        <taxon>Endopterygota</taxon>
        <taxon>Hymenoptera</taxon>
        <taxon>Apocrita</taxon>
        <taxon>Proctotrupomorpha</taxon>
        <taxon>Chalcidoidea</taxon>
        <taxon>Trichogrammatidae</taxon>
        <taxon>Trichogramma</taxon>
    </lineage>
</organism>
<evidence type="ECO:0000259" key="3">
    <source>
        <dbReference type="PROSITE" id="PS50158"/>
    </source>
</evidence>
<keyword evidence="1" id="KW-0863">Zinc-finger</keyword>
<dbReference type="InterPro" id="IPR036691">
    <property type="entry name" value="Endo/exonu/phosph_ase_sf"/>
</dbReference>
<dbReference type="Gene3D" id="3.60.10.10">
    <property type="entry name" value="Endonuclease/exonuclease/phosphatase"/>
    <property type="match status" value="1"/>
</dbReference>
<evidence type="ECO:0000313" key="4">
    <source>
        <dbReference type="EMBL" id="CAB0033523.1"/>
    </source>
</evidence>
<dbReference type="Pfam" id="PF00098">
    <property type="entry name" value="zf-CCHC"/>
    <property type="match status" value="1"/>
</dbReference>
<reference evidence="4 5" key="1">
    <citation type="submission" date="2020-02" db="EMBL/GenBank/DDBJ databases">
        <authorList>
            <person name="Ferguson B K."/>
        </authorList>
    </citation>
    <scope>NUCLEOTIDE SEQUENCE [LARGE SCALE GENOMIC DNA]</scope>
</reference>
<dbReference type="Gene3D" id="4.10.60.10">
    <property type="entry name" value="Zinc finger, CCHC-type"/>
    <property type="match status" value="1"/>
</dbReference>
<dbReference type="GO" id="GO:0003824">
    <property type="term" value="F:catalytic activity"/>
    <property type="evidence" value="ECO:0007669"/>
    <property type="project" value="InterPro"/>
</dbReference>
<dbReference type="GO" id="GO:0003676">
    <property type="term" value="F:nucleic acid binding"/>
    <property type="evidence" value="ECO:0007669"/>
    <property type="project" value="InterPro"/>
</dbReference>
<evidence type="ECO:0000313" key="5">
    <source>
        <dbReference type="Proteomes" id="UP000479190"/>
    </source>
</evidence>